<name>A0A7M5VF99_9CNID</name>
<dbReference type="GO" id="GO:0045056">
    <property type="term" value="P:transcytosis"/>
    <property type="evidence" value="ECO:0007669"/>
    <property type="project" value="TreeGrafter"/>
</dbReference>
<organism evidence="7 8">
    <name type="scientific">Clytia hemisphaerica</name>
    <dbReference type="NCBI Taxonomy" id="252671"/>
    <lineage>
        <taxon>Eukaryota</taxon>
        <taxon>Metazoa</taxon>
        <taxon>Cnidaria</taxon>
        <taxon>Hydrozoa</taxon>
        <taxon>Hydroidolina</taxon>
        <taxon>Leptothecata</taxon>
        <taxon>Obeliida</taxon>
        <taxon>Clytiidae</taxon>
        <taxon>Clytia</taxon>
    </lineage>
</organism>
<reference evidence="7" key="1">
    <citation type="submission" date="2021-01" db="UniProtKB">
        <authorList>
            <consortium name="EnsemblMetazoa"/>
        </authorList>
    </citation>
    <scope>IDENTIFICATION</scope>
</reference>
<evidence type="ECO:0000256" key="5">
    <source>
        <dbReference type="SAM" id="MobiDB-lite"/>
    </source>
</evidence>
<dbReference type="InterPro" id="IPR011989">
    <property type="entry name" value="ARM-like"/>
</dbReference>
<dbReference type="GeneID" id="136809643"/>
<evidence type="ECO:0000256" key="3">
    <source>
        <dbReference type="ARBA" id="ARBA00023054"/>
    </source>
</evidence>
<feature type="coiled-coil region" evidence="4">
    <location>
        <begin position="771"/>
        <end position="798"/>
    </location>
</feature>
<evidence type="ECO:0000256" key="2">
    <source>
        <dbReference type="ARBA" id="ARBA00023034"/>
    </source>
</evidence>
<keyword evidence="8" id="KW-1185">Reference proteome</keyword>
<feature type="region of interest" description="Disordered" evidence="5">
    <location>
        <begin position="1"/>
        <end position="26"/>
    </location>
</feature>
<evidence type="ECO:0000313" key="8">
    <source>
        <dbReference type="Proteomes" id="UP000594262"/>
    </source>
</evidence>
<dbReference type="EnsemblMetazoa" id="CLYHEMT010348.1">
    <property type="protein sequence ID" value="CLYHEMP010348.1"/>
    <property type="gene ID" value="CLYHEMG010348"/>
</dbReference>
<dbReference type="GO" id="GO:0048211">
    <property type="term" value="P:Golgi vesicle docking"/>
    <property type="evidence" value="ECO:0007669"/>
    <property type="project" value="TreeGrafter"/>
</dbReference>
<dbReference type="GO" id="GO:0006886">
    <property type="term" value="P:intracellular protein transport"/>
    <property type="evidence" value="ECO:0007669"/>
    <property type="project" value="InterPro"/>
</dbReference>
<accession>A0A7M5VF99</accession>
<dbReference type="PANTHER" id="PTHR10013:SF0">
    <property type="entry name" value="GENERAL VESICULAR TRANSPORT FACTOR P115"/>
    <property type="match status" value="1"/>
</dbReference>
<dbReference type="PANTHER" id="PTHR10013">
    <property type="entry name" value="GENERAL VESICULAR TRANSPORT FACTOR P115"/>
    <property type="match status" value="1"/>
</dbReference>
<dbReference type="OrthoDB" id="5984106at2759"/>
<keyword evidence="3 4" id="KW-0175">Coiled coil</keyword>
<dbReference type="Gene3D" id="1.25.10.10">
    <property type="entry name" value="Leucine-rich Repeat Variant"/>
    <property type="match status" value="1"/>
</dbReference>
<dbReference type="SUPFAM" id="SSF48371">
    <property type="entry name" value="ARM repeat"/>
    <property type="match status" value="2"/>
</dbReference>
<dbReference type="GO" id="GO:0048280">
    <property type="term" value="P:vesicle fusion with Golgi apparatus"/>
    <property type="evidence" value="ECO:0007669"/>
    <property type="project" value="InterPro"/>
</dbReference>
<evidence type="ECO:0000259" key="6">
    <source>
        <dbReference type="Pfam" id="PF04869"/>
    </source>
</evidence>
<keyword evidence="2" id="KW-0333">Golgi apparatus</keyword>
<feature type="coiled-coil region" evidence="4">
    <location>
        <begin position="823"/>
        <end position="892"/>
    </location>
</feature>
<dbReference type="GO" id="GO:0012507">
    <property type="term" value="C:ER to Golgi transport vesicle membrane"/>
    <property type="evidence" value="ECO:0007669"/>
    <property type="project" value="TreeGrafter"/>
</dbReference>
<dbReference type="GO" id="GO:0006888">
    <property type="term" value="P:endoplasmic reticulum to Golgi vesicle-mediated transport"/>
    <property type="evidence" value="ECO:0007669"/>
    <property type="project" value="TreeGrafter"/>
</dbReference>
<dbReference type="AlphaFoldDB" id="A0A7M5VF99"/>
<feature type="coiled-coil region" evidence="4">
    <location>
        <begin position="684"/>
        <end position="741"/>
    </location>
</feature>
<evidence type="ECO:0000256" key="1">
    <source>
        <dbReference type="ARBA" id="ARBA00004555"/>
    </source>
</evidence>
<dbReference type="Pfam" id="PF18770">
    <property type="entry name" value="Arm_vescicular"/>
    <property type="match status" value="1"/>
</dbReference>
<dbReference type="GO" id="GO:0005783">
    <property type="term" value="C:endoplasmic reticulum"/>
    <property type="evidence" value="ECO:0007669"/>
    <property type="project" value="TreeGrafter"/>
</dbReference>
<dbReference type="RefSeq" id="XP_066922290.1">
    <property type="nucleotide sequence ID" value="XM_067066189.1"/>
</dbReference>
<dbReference type="Pfam" id="PF04869">
    <property type="entry name" value="Uso1_p115_head"/>
    <property type="match status" value="1"/>
</dbReference>
<evidence type="ECO:0000313" key="7">
    <source>
        <dbReference type="EnsemblMetazoa" id="CLYHEMP010348.1"/>
    </source>
</evidence>
<sequence length="923" mass="103181">MDYFSRGFKSVLGGPEEGQEGPSGAETIDRLCDRVSSATLLEDRRDAVRAIKSLSKKFRLEVGTTGMTILLSVLEKDRNDAEICGLALEALVNIMTTSEETTGPTQDDELALQFAEIFLKNTENIPTLLALLEEYDFRVRWPTVRLLSLLLESRALQIQQIVLVSPLGVSRLMDLLSDTREVIRNDGLLLLIQLTKGNAAIQKIVAFENAFDKLMEVITEEGYSDGGIVVEDCLQLMTNLFNPSNINFFREGSYIQRMVPFFDFSEYSSAGRQWTEEKVKNVLLMLKLVRLLVSPNNPPQSTLSSQKILHSCNLLKILCDILMTIGIPAEILTETVNTVGGIIRGNQTNQAFFSVVDAPYNPPKPAIVVLLMSMISDKQPFTLRCAVLYCFQCYLYKNTQGQQRIISTLLPSSAEASNVTAGQLLCGGLFSPDPFSNWCAAIALSHALLGNKELKEQLLRVQLATGVSNQPVSLLQQCCNILSNGGSTVQTRAAVLSLLCSWTSNCPVAVSHLLSNGAIIPYLIACVEQPCDTHEAVIQGLSAILIGVCIVYNGNDVEAFSVDAIKRLITTRLDPEHFLAKINDVSKTEPFTNAAKHTQISETKVEDVLFDHEFTRQFKKLEVNISKVILEDEDDEDGSNSKESNSALIVQYKTMIREQDDRLRAANTSYKQLHDSFQISQHDLERQAIELVQLRNQVGIMKEQSPVNTPTDQLERFQAQVASLQEQLKERDQTIQDLQAKELSSTNLNGEVHSESGYNSQDLESPSSVESETLLLQVESLKEQNINLTQELEKTKASLTVTQASLEVITTNKMEDSETNRLSQEEIEELQSLRLKVTSLQTENTRLKEQVRTPEKNLERISQLEQEVELKNIEQTQQRQDYEDLLVLLEDQDSKIKKFKTRLRELGEVVPSDSADDDSAEED</sequence>
<dbReference type="GO" id="GO:0005795">
    <property type="term" value="C:Golgi stack"/>
    <property type="evidence" value="ECO:0007669"/>
    <property type="project" value="TreeGrafter"/>
</dbReference>
<dbReference type="InterPro" id="IPR024095">
    <property type="entry name" value="Vesicle_P115"/>
</dbReference>
<dbReference type="GO" id="GO:0000139">
    <property type="term" value="C:Golgi membrane"/>
    <property type="evidence" value="ECO:0007669"/>
    <property type="project" value="InterPro"/>
</dbReference>
<dbReference type="InterPro" id="IPR006953">
    <property type="entry name" value="Vesicle_Uso1_P115_head"/>
</dbReference>
<dbReference type="FunFam" id="1.25.10.10:FF:000394">
    <property type="entry name" value="general vesicular transport factor p115"/>
    <property type="match status" value="1"/>
</dbReference>
<protein>
    <recommendedName>
        <fullName evidence="6">Vesicle tethering protein Uso1/P115-like head domain-containing protein</fullName>
    </recommendedName>
</protein>
<dbReference type="Proteomes" id="UP000594262">
    <property type="component" value="Unplaced"/>
</dbReference>
<feature type="domain" description="Vesicle tethering protein Uso1/P115-like head" evidence="6">
    <location>
        <begin position="346"/>
        <end position="628"/>
    </location>
</feature>
<comment type="subcellular location">
    <subcellularLocation>
        <location evidence="1">Golgi apparatus</location>
    </subcellularLocation>
</comment>
<dbReference type="InterPro" id="IPR041209">
    <property type="entry name" value="P115_Arm_rpt"/>
</dbReference>
<proteinExistence type="predicted"/>
<evidence type="ECO:0000256" key="4">
    <source>
        <dbReference type="SAM" id="Coils"/>
    </source>
</evidence>
<dbReference type="InterPro" id="IPR016024">
    <property type="entry name" value="ARM-type_fold"/>
</dbReference>